<protein>
    <submittedName>
        <fullName evidence="5">ANK protein</fullName>
    </submittedName>
</protein>
<dbReference type="OrthoDB" id="540955at2759"/>
<dbReference type="SUPFAM" id="SSF48403">
    <property type="entry name" value="Ankyrin repeat"/>
    <property type="match status" value="1"/>
</dbReference>
<dbReference type="InterPro" id="IPR036770">
    <property type="entry name" value="Ankyrin_rpt-contain_sf"/>
</dbReference>
<dbReference type="GeneID" id="9685398"/>
<dbReference type="PANTHER" id="PTHR24171">
    <property type="entry name" value="ANKYRIN REPEAT DOMAIN-CONTAINING PROTEIN 39-RELATED"/>
    <property type="match status" value="1"/>
</dbReference>
<dbReference type="PROSITE" id="PS50088">
    <property type="entry name" value="ANK_REPEAT"/>
    <property type="match status" value="4"/>
</dbReference>
<dbReference type="AlphaFoldDB" id="C1MWN9"/>
<evidence type="ECO:0000256" key="1">
    <source>
        <dbReference type="ARBA" id="ARBA00022737"/>
    </source>
</evidence>
<evidence type="ECO:0000256" key="3">
    <source>
        <dbReference type="PROSITE-ProRule" id="PRU00023"/>
    </source>
</evidence>
<dbReference type="InterPro" id="IPR002110">
    <property type="entry name" value="Ankyrin_rpt"/>
</dbReference>
<evidence type="ECO:0000256" key="4">
    <source>
        <dbReference type="SAM" id="MobiDB-lite"/>
    </source>
</evidence>
<organism evidence="6">
    <name type="scientific">Micromonas pusilla (strain CCMP1545)</name>
    <name type="common">Picoplanktonic green alga</name>
    <dbReference type="NCBI Taxonomy" id="564608"/>
    <lineage>
        <taxon>Eukaryota</taxon>
        <taxon>Viridiplantae</taxon>
        <taxon>Chlorophyta</taxon>
        <taxon>Mamiellophyceae</taxon>
        <taxon>Mamiellales</taxon>
        <taxon>Mamiellaceae</taxon>
        <taxon>Micromonas</taxon>
    </lineage>
</organism>
<sequence>MTRPPVAPDAEGDDSSHDGSASDVPAASESWGRAEDAALIDAAALGHLIEVQRILASGEADVDARDEDQGGSTALVLASQNGRPMVVDALLAAGADVNACNAGGDTPLILASLNGHGAIVDALLRAGANVHATDQFGSCALFYASRQGHCGLLDALIDRGADVNGSRVTALLIASRFGHASAVNKLLLAGADVSAVDDDKNTALHRTALETTPGAVYGGGTGEVVELLIKNCARMDVVNNDGLTPMQLALKGLNRPNEWQRRRCREVVDVLEAAKNMSLGLRRWIHAAGLECQWREFARLGAKYMDDIHMLERDDAKREKGSSLTPIQANRLFRAVSNSVNLIQSDYEGGAGVLTGGGVRENRGEGDQGGEGGDGAEGAEDDDDGDWLKMGKRFEQFLLDHKLEDYADHFSMLGCAFERDLLDITDAQLSLMVERHGLKVLDRRRFAKALVGLRRRLLDGERSDGHNSPGCSAANGVEERHPHPPTKRTPASSEATPGPGPVGPGGPTKSGAAKAATAATERGGGGDGHGDGRGMVGTEMGPPMSRSPAQVD</sequence>
<dbReference type="OMA" id="QFGSCAL"/>
<keyword evidence="6" id="KW-1185">Reference proteome</keyword>
<dbReference type="RefSeq" id="XP_003059959.1">
    <property type="nucleotide sequence ID" value="XM_003059913.1"/>
</dbReference>
<dbReference type="PROSITE" id="PS50297">
    <property type="entry name" value="ANK_REP_REGION"/>
    <property type="match status" value="4"/>
</dbReference>
<reference evidence="5 6" key="1">
    <citation type="journal article" date="2009" name="Science">
        <title>Green evolution and dynamic adaptations revealed by genomes of the marine picoeukaryotes Micromonas.</title>
        <authorList>
            <person name="Worden A.Z."/>
            <person name="Lee J.H."/>
            <person name="Mock T."/>
            <person name="Rouze P."/>
            <person name="Simmons M.P."/>
            <person name="Aerts A.L."/>
            <person name="Allen A.E."/>
            <person name="Cuvelier M.L."/>
            <person name="Derelle E."/>
            <person name="Everett M.V."/>
            <person name="Foulon E."/>
            <person name="Grimwood J."/>
            <person name="Gundlach H."/>
            <person name="Henrissat B."/>
            <person name="Napoli C."/>
            <person name="McDonald S.M."/>
            <person name="Parker M.S."/>
            <person name="Rombauts S."/>
            <person name="Salamov A."/>
            <person name="Von Dassow P."/>
            <person name="Badger J.H."/>
            <person name="Coutinho P.M."/>
            <person name="Demir E."/>
            <person name="Dubchak I."/>
            <person name="Gentemann C."/>
            <person name="Eikrem W."/>
            <person name="Gready J.E."/>
            <person name="John U."/>
            <person name="Lanier W."/>
            <person name="Lindquist E.A."/>
            <person name="Lucas S."/>
            <person name="Mayer K.F."/>
            <person name="Moreau H."/>
            <person name="Not F."/>
            <person name="Otillar R."/>
            <person name="Panaud O."/>
            <person name="Pangilinan J."/>
            <person name="Paulsen I."/>
            <person name="Piegu B."/>
            <person name="Poliakov A."/>
            <person name="Robbens S."/>
            <person name="Schmutz J."/>
            <person name="Toulza E."/>
            <person name="Wyss T."/>
            <person name="Zelensky A."/>
            <person name="Zhou K."/>
            <person name="Armbrust E.V."/>
            <person name="Bhattacharya D."/>
            <person name="Goodenough U.W."/>
            <person name="Van de Peer Y."/>
            <person name="Grigoriev I.V."/>
        </authorList>
    </citation>
    <scope>NUCLEOTIDE SEQUENCE [LARGE SCALE GENOMIC DNA]</scope>
    <source>
        <strain evidence="5 6">CCMP1545</strain>
    </source>
</reference>
<feature type="region of interest" description="Disordered" evidence="4">
    <location>
        <begin position="460"/>
        <end position="552"/>
    </location>
</feature>
<dbReference type="KEGG" id="mpp:MICPUCDRAFT_70857"/>
<feature type="compositionally biased region" description="Low complexity" evidence="4">
    <location>
        <begin position="509"/>
        <end position="521"/>
    </location>
</feature>
<feature type="region of interest" description="Disordered" evidence="4">
    <location>
        <begin position="356"/>
        <end position="384"/>
    </location>
</feature>
<gene>
    <name evidence="5" type="ORF">MICPUCDRAFT_70857</name>
</gene>
<keyword evidence="1" id="KW-0677">Repeat</keyword>
<dbReference type="EMBL" id="GG663741">
    <property type="protein sequence ID" value="EEH55911.1"/>
    <property type="molecule type" value="Genomic_DNA"/>
</dbReference>
<dbReference type="Proteomes" id="UP000001876">
    <property type="component" value="Unassembled WGS sequence"/>
</dbReference>
<keyword evidence="2 3" id="KW-0040">ANK repeat</keyword>
<feature type="repeat" description="ANK" evidence="3">
    <location>
        <begin position="70"/>
        <end position="102"/>
    </location>
</feature>
<accession>C1MWN9</accession>
<dbReference type="Pfam" id="PF12796">
    <property type="entry name" value="Ank_2"/>
    <property type="match status" value="2"/>
</dbReference>
<dbReference type="Gene3D" id="1.25.40.20">
    <property type="entry name" value="Ankyrin repeat-containing domain"/>
    <property type="match status" value="3"/>
</dbReference>
<evidence type="ECO:0000313" key="5">
    <source>
        <dbReference type="EMBL" id="EEH55911.1"/>
    </source>
</evidence>
<evidence type="ECO:0000256" key="2">
    <source>
        <dbReference type="ARBA" id="ARBA00023043"/>
    </source>
</evidence>
<feature type="repeat" description="ANK" evidence="3">
    <location>
        <begin position="103"/>
        <end position="135"/>
    </location>
</feature>
<feature type="region of interest" description="Disordered" evidence="4">
    <location>
        <begin position="1"/>
        <end position="29"/>
    </location>
</feature>
<proteinExistence type="predicted"/>
<dbReference type="eggNOG" id="KOG4177">
    <property type="taxonomic scope" value="Eukaryota"/>
</dbReference>
<name>C1MWN9_MICPC</name>
<feature type="compositionally biased region" description="Gly residues" evidence="4">
    <location>
        <begin position="367"/>
        <end position="376"/>
    </location>
</feature>
<dbReference type="STRING" id="564608.C1MWN9"/>
<feature type="repeat" description="ANK" evidence="3">
    <location>
        <begin position="136"/>
        <end position="168"/>
    </location>
</feature>
<evidence type="ECO:0000313" key="6">
    <source>
        <dbReference type="Proteomes" id="UP000001876"/>
    </source>
</evidence>
<feature type="repeat" description="ANK" evidence="3">
    <location>
        <begin position="166"/>
        <end position="198"/>
    </location>
</feature>
<dbReference type="SMART" id="SM00248">
    <property type="entry name" value="ANK"/>
    <property type="match status" value="5"/>
</dbReference>